<dbReference type="PANTHER" id="PTHR15830:SF10">
    <property type="entry name" value="TELOMERE LENGTH REGULATION PROTEIN TEL2 HOMOLOG"/>
    <property type="match status" value="1"/>
</dbReference>
<evidence type="ECO:0000313" key="7">
    <source>
        <dbReference type="Proteomes" id="UP000827889"/>
    </source>
</evidence>
<sequence>MESRDRRREMEAEMLEDVSEAVAAIKKAKHVDQVICALHSLAVLVFPVDSSLLSGVVDEGYRDQILGMNLPSANEREDRWQTFYRGAAFPSLARVLLYDVASDWLACFPFTAQKHVYDVFFVDGLATEVVQTLVPRLHQNSIAGLDVNAIVSNVQRLIVLFLLESTGVLRIATEFARSQREGSSHEQLQPVISRVAQLIASVPDKAQFRALSSLSAHIFFRQIITQLFCGFDGRDLTTDPGRTLNKSEMDGTFHFTGEIFARICRRGFTDVLAGEVVPRMLSHIRGLLLSKGTTIAADVFESDPGSQFWIKMMGNIKDSYAVERTSEELLRGLATEHINDTEAYWVIWILFHNLFYNQESVRTLFLDKFLLWKVLPVQCLRWIFQFAVFGCPPNPDSQVSNHVSQQLPVTLQSLVVVWSKQEFLRSASLEQQVYVTAAVGLLLEQMSKEELDKSKDVMRSILQGVSCRLESPDHLIRKMASSIALAFSKVIDPKNPLYLDDSFSGESIDWEFGLGTSKYSALPTSNSQTKGIHETKTSVGTVDMTEFNDIATDGQEGDLKNERKKLSEYKMIDPDEIIDPASLELERGSDFENMSESSDASNDTSLEPYDLTDDQTDLKRRFSQLVDVVTALRKTDDVDGVEQALEVAERLVRASPDELKYVASDLVRSLIQIRCSDVAVEGEEDSAEEKRQRALVALVVASPLESLETAHKLLYSPNVDVSQRIMILDIMTEAAEELAKAKIMRLKHQTGPLVSITSESRPWFMPSSAGPAGAGSWKEVAGSGTVLNLSSTGTDNVPNWSTHYERELPPKPGQMKRGKTRRWSIKSTNMREDQIDISQNKFPVYAAAFMLPAMQGFDKKRHGVDLLGRDYIVLGKLIYFLGVCMKCTCMHPEATALAPPLLDLLGSREVCHHSEAYVRRSVLFAALCVLIALPPSFVTSALVEGNAEISKGLEWVRTWAIQVVESDPDRECYTLAMSCLQHHAEMALHALRALESNIETAVKAKNISLPSDLSKGTIRIPGGNIEL</sequence>
<dbReference type="GO" id="GO:0005829">
    <property type="term" value="C:cytosol"/>
    <property type="evidence" value="ECO:0007669"/>
    <property type="project" value="TreeGrafter"/>
</dbReference>
<dbReference type="PANTHER" id="PTHR15830">
    <property type="entry name" value="TELOMERE LENGTH REGULATION PROTEIN TEL2 FAMILY MEMBER"/>
    <property type="match status" value="1"/>
</dbReference>
<dbReference type="Proteomes" id="UP000827889">
    <property type="component" value="Chromosome 6"/>
</dbReference>
<dbReference type="GO" id="GO:0051879">
    <property type="term" value="F:Hsp90 protein binding"/>
    <property type="evidence" value="ECO:0007669"/>
    <property type="project" value="TreeGrafter"/>
</dbReference>
<comment type="subcellular location">
    <subcellularLocation>
        <location evidence="1">Cytoplasm</location>
    </subcellularLocation>
</comment>
<feature type="domain" description="Telomere length regulation protein conserved" evidence="5">
    <location>
        <begin position="624"/>
        <end position="735"/>
    </location>
</feature>
<feature type="domain" description="TELO2 ARM repeat" evidence="6">
    <location>
        <begin position="269"/>
        <end position="510"/>
    </location>
</feature>
<dbReference type="InterPro" id="IPR016024">
    <property type="entry name" value="ARM-type_fold"/>
</dbReference>
<dbReference type="GO" id="GO:0042162">
    <property type="term" value="F:telomeric DNA binding"/>
    <property type="evidence" value="ECO:0007669"/>
    <property type="project" value="TreeGrafter"/>
</dbReference>
<evidence type="ECO:0000313" key="8">
    <source>
        <dbReference type="RefSeq" id="XP_030531387.2"/>
    </source>
</evidence>
<evidence type="ECO:0000256" key="2">
    <source>
        <dbReference type="ARBA" id="ARBA00006133"/>
    </source>
</evidence>
<keyword evidence="3" id="KW-0963">Cytoplasm</keyword>
<dbReference type="GO" id="GO:0051083">
    <property type="term" value="P:'de novo' cotranslational protein folding"/>
    <property type="evidence" value="ECO:0007669"/>
    <property type="project" value="TreeGrafter"/>
</dbReference>
<comment type="similarity">
    <text evidence="2">Belongs to the TEL2 family.</text>
</comment>
<protein>
    <submittedName>
        <fullName evidence="8 9">Telomere length regulation protein TEL2 homolog isoform X1</fullName>
    </submittedName>
</protein>
<dbReference type="InterPro" id="IPR038528">
    <property type="entry name" value="TEL2_C_sf"/>
</dbReference>
<dbReference type="InterPro" id="IPR051970">
    <property type="entry name" value="TEL2_Regulation"/>
</dbReference>
<dbReference type="Gene3D" id="1.25.40.720">
    <property type="entry name" value="Telomere length regulation protein 2, C-terminal domain"/>
    <property type="match status" value="1"/>
</dbReference>
<accession>A0A8B8P9M3</accession>
<organism evidence="7 8">
    <name type="scientific">Rhodamnia argentea</name>
    <dbReference type="NCBI Taxonomy" id="178133"/>
    <lineage>
        <taxon>Eukaryota</taxon>
        <taxon>Viridiplantae</taxon>
        <taxon>Streptophyta</taxon>
        <taxon>Embryophyta</taxon>
        <taxon>Tracheophyta</taxon>
        <taxon>Spermatophyta</taxon>
        <taxon>Magnoliopsida</taxon>
        <taxon>eudicotyledons</taxon>
        <taxon>Gunneridae</taxon>
        <taxon>Pentapetalae</taxon>
        <taxon>rosids</taxon>
        <taxon>malvids</taxon>
        <taxon>Myrtales</taxon>
        <taxon>Myrtaceae</taxon>
        <taxon>Myrtoideae</taxon>
        <taxon>Myrteae</taxon>
        <taxon>Australasian group</taxon>
        <taxon>Rhodamnia</taxon>
    </lineage>
</organism>
<evidence type="ECO:0000256" key="3">
    <source>
        <dbReference type="ARBA" id="ARBA00022490"/>
    </source>
</evidence>
<dbReference type="Pfam" id="PF25320">
    <property type="entry name" value="TELO2_ARM"/>
    <property type="match status" value="1"/>
</dbReference>
<dbReference type="SUPFAM" id="SSF48371">
    <property type="entry name" value="ARM repeat"/>
    <property type="match status" value="1"/>
</dbReference>
<reference evidence="8 9" key="1">
    <citation type="submission" date="2025-05" db="UniProtKB">
        <authorList>
            <consortium name="RefSeq"/>
        </authorList>
    </citation>
    <scope>IDENTIFICATION</scope>
    <source>
        <tissue evidence="8 9">Leaf</tissue>
    </source>
</reference>
<dbReference type="GeneID" id="115741555"/>
<dbReference type="AlphaFoldDB" id="A0A8B8P9M3"/>
<dbReference type="InterPro" id="IPR019337">
    <property type="entry name" value="Telomere_length_regulation_dom"/>
</dbReference>
<evidence type="ECO:0000313" key="9">
    <source>
        <dbReference type="RefSeq" id="XP_048137522.1"/>
    </source>
</evidence>
<feature type="region of interest" description="Disordered" evidence="4">
    <location>
        <begin position="798"/>
        <end position="821"/>
    </location>
</feature>
<name>A0A8B8P9M3_9MYRT</name>
<dbReference type="RefSeq" id="XP_048137522.1">
    <property type="nucleotide sequence ID" value="XM_048281565.1"/>
</dbReference>
<evidence type="ECO:0000259" key="5">
    <source>
        <dbReference type="Pfam" id="PF10193"/>
    </source>
</evidence>
<gene>
    <name evidence="8 9" type="primary">LOC115741555</name>
</gene>
<feature type="compositionally biased region" description="Polar residues" evidence="4">
    <location>
        <begin position="592"/>
        <end position="605"/>
    </location>
</feature>
<evidence type="ECO:0000259" key="6">
    <source>
        <dbReference type="Pfam" id="PF25320"/>
    </source>
</evidence>
<evidence type="ECO:0000256" key="1">
    <source>
        <dbReference type="ARBA" id="ARBA00004496"/>
    </source>
</evidence>
<dbReference type="KEGG" id="rarg:115741555"/>
<dbReference type="InterPro" id="IPR057348">
    <property type="entry name" value="TELO2_ARM"/>
</dbReference>
<proteinExistence type="inferred from homology"/>
<dbReference type="Pfam" id="PF10193">
    <property type="entry name" value="Telomere_reg-2"/>
    <property type="match status" value="1"/>
</dbReference>
<evidence type="ECO:0000256" key="4">
    <source>
        <dbReference type="SAM" id="MobiDB-lite"/>
    </source>
</evidence>
<dbReference type="RefSeq" id="XP_030531387.2">
    <property type="nucleotide sequence ID" value="XM_030675527.2"/>
</dbReference>
<keyword evidence="7" id="KW-1185">Reference proteome</keyword>
<feature type="region of interest" description="Disordered" evidence="4">
    <location>
        <begin position="591"/>
        <end position="611"/>
    </location>
</feature>